<dbReference type="SUPFAM" id="SSF48452">
    <property type="entry name" value="TPR-like"/>
    <property type="match status" value="1"/>
</dbReference>
<feature type="region of interest" description="Disordered" evidence="2">
    <location>
        <begin position="104"/>
        <end position="138"/>
    </location>
</feature>
<feature type="compositionally biased region" description="Basic and acidic residues" evidence="2">
    <location>
        <begin position="109"/>
        <end position="118"/>
    </location>
</feature>
<keyword evidence="4" id="KW-1185">Reference proteome</keyword>
<proteinExistence type="predicted"/>
<dbReference type="SMART" id="SM00028">
    <property type="entry name" value="TPR"/>
    <property type="match status" value="3"/>
</dbReference>
<dbReference type="InterPro" id="IPR019734">
    <property type="entry name" value="TPR_rpt"/>
</dbReference>
<reference evidence="4" key="1">
    <citation type="journal article" date="2019" name="Int. J. Syst. Evol. Microbiol.">
        <title>The Global Catalogue of Microorganisms (GCM) 10K type strain sequencing project: providing services to taxonomists for standard genome sequencing and annotation.</title>
        <authorList>
            <consortium name="The Broad Institute Genomics Platform"/>
            <consortium name="The Broad Institute Genome Sequencing Center for Infectious Disease"/>
            <person name="Wu L."/>
            <person name="Ma J."/>
        </authorList>
    </citation>
    <scope>NUCLEOTIDE SEQUENCE [LARGE SCALE GENOMIC DNA]</scope>
    <source>
        <strain evidence="4">KACC 14249</strain>
    </source>
</reference>
<dbReference type="Pfam" id="PF13432">
    <property type="entry name" value="TPR_16"/>
    <property type="match status" value="1"/>
</dbReference>
<dbReference type="Gene3D" id="1.25.40.10">
    <property type="entry name" value="Tetratricopeptide repeat domain"/>
    <property type="match status" value="1"/>
</dbReference>
<dbReference type="RefSeq" id="WP_345716547.1">
    <property type="nucleotide sequence ID" value="NZ_BAABFP010000005.1"/>
</dbReference>
<dbReference type="PROSITE" id="PS50005">
    <property type="entry name" value="TPR"/>
    <property type="match status" value="1"/>
</dbReference>
<evidence type="ECO:0000256" key="1">
    <source>
        <dbReference type="PROSITE-ProRule" id="PRU00339"/>
    </source>
</evidence>
<dbReference type="Proteomes" id="UP001596189">
    <property type="component" value="Unassembled WGS sequence"/>
</dbReference>
<evidence type="ECO:0000313" key="3">
    <source>
        <dbReference type="EMBL" id="MFC6005667.1"/>
    </source>
</evidence>
<sequence>MTRAPEGGPYEWWQRGVELLERGDPAAAAVLLERTVAAESGSASGWEALGRASYDAGQIQRAAEAFTRLVEIAPDSHYGHFALGLSLTRLDRFERGVEHLAMASTMRPEQPEYADRLRQARATLRARREAAASADQDD</sequence>
<feature type="repeat" description="TPR" evidence="1">
    <location>
        <begin position="43"/>
        <end position="76"/>
    </location>
</feature>
<accession>A0ABW1J9R1</accession>
<keyword evidence="1" id="KW-0802">TPR repeat</keyword>
<name>A0ABW1J9R1_9ACTN</name>
<dbReference type="EMBL" id="JBHSRD010000002">
    <property type="protein sequence ID" value="MFC6005667.1"/>
    <property type="molecule type" value="Genomic_DNA"/>
</dbReference>
<dbReference type="InterPro" id="IPR011990">
    <property type="entry name" value="TPR-like_helical_dom_sf"/>
</dbReference>
<organism evidence="3 4">
    <name type="scientific">Angustibacter luteus</name>
    <dbReference type="NCBI Taxonomy" id="658456"/>
    <lineage>
        <taxon>Bacteria</taxon>
        <taxon>Bacillati</taxon>
        <taxon>Actinomycetota</taxon>
        <taxon>Actinomycetes</taxon>
        <taxon>Kineosporiales</taxon>
        <taxon>Kineosporiaceae</taxon>
    </lineage>
</organism>
<comment type="caution">
    <text evidence="3">The sequence shown here is derived from an EMBL/GenBank/DDBJ whole genome shotgun (WGS) entry which is preliminary data.</text>
</comment>
<protein>
    <submittedName>
        <fullName evidence="3">Tetratricopeptide repeat protein</fullName>
    </submittedName>
</protein>
<gene>
    <name evidence="3" type="ORF">ACFQDO_00865</name>
</gene>
<evidence type="ECO:0000256" key="2">
    <source>
        <dbReference type="SAM" id="MobiDB-lite"/>
    </source>
</evidence>
<evidence type="ECO:0000313" key="4">
    <source>
        <dbReference type="Proteomes" id="UP001596189"/>
    </source>
</evidence>